<keyword evidence="3" id="KW-1185">Reference proteome</keyword>
<name>K5VU27_PHACS</name>
<dbReference type="KEGG" id="pco:PHACADRAFT_255304"/>
<dbReference type="GeneID" id="18916275"/>
<reference evidence="2 3" key="1">
    <citation type="journal article" date="2012" name="BMC Genomics">
        <title>Comparative genomics of the white-rot fungi, Phanerochaete carnosa and P. chrysosporium, to elucidate the genetic basis of the distinct wood types they colonize.</title>
        <authorList>
            <person name="Suzuki H."/>
            <person name="MacDonald J."/>
            <person name="Syed K."/>
            <person name="Salamov A."/>
            <person name="Hori C."/>
            <person name="Aerts A."/>
            <person name="Henrissat B."/>
            <person name="Wiebenga A."/>
            <person name="vanKuyk P.A."/>
            <person name="Barry K."/>
            <person name="Lindquist E."/>
            <person name="LaButti K."/>
            <person name="Lapidus A."/>
            <person name="Lucas S."/>
            <person name="Coutinho P."/>
            <person name="Gong Y."/>
            <person name="Samejima M."/>
            <person name="Mahadevan R."/>
            <person name="Abou-Zaid M."/>
            <person name="de Vries R.P."/>
            <person name="Igarashi K."/>
            <person name="Yadav J.S."/>
            <person name="Grigoriev I.V."/>
            <person name="Master E.R."/>
        </authorList>
    </citation>
    <scope>NUCLEOTIDE SEQUENCE [LARGE SCALE GENOMIC DNA]</scope>
    <source>
        <strain evidence="2 3">HHB-10118-sp</strain>
    </source>
</reference>
<organism evidence="2 3">
    <name type="scientific">Phanerochaete carnosa (strain HHB-10118-sp)</name>
    <name type="common">White-rot fungus</name>
    <name type="synonym">Peniophora carnosa</name>
    <dbReference type="NCBI Taxonomy" id="650164"/>
    <lineage>
        <taxon>Eukaryota</taxon>
        <taxon>Fungi</taxon>
        <taxon>Dikarya</taxon>
        <taxon>Basidiomycota</taxon>
        <taxon>Agaricomycotina</taxon>
        <taxon>Agaricomycetes</taxon>
        <taxon>Polyporales</taxon>
        <taxon>Phanerochaetaceae</taxon>
        <taxon>Phanerochaete</taxon>
    </lineage>
</organism>
<feature type="region of interest" description="Disordered" evidence="1">
    <location>
        <begin position="79"/>
        <end position="106"/>
    </location>
</feature>
<accession>K5VU27</accession>
<feature type="compositionally biased region" description="Basic and acidic residues" evidence="1">
    <location>
        <begin position="41"/>
        <end position="54"/>
    </location>
</feature>
<dbReference type="EMBL" id="JH930472">
    <property type="protein sequence ID" value="EKM55013.1"/>
    <property type="molecule type" value="Genomic_DNA"/>
</dbReference>
<dbReference type="Proteomes" id="UP000008370">
    <property type="component" value="Unassembled WGS sequence"/>
</dbReference>
<evidence type="ECO:0000313" key="2">
    <source>
        <dbReference type="EMBL" id="EKM55013.1"/>
    </source>
</evidence>
<evidence type="ECO:0000256" key="1">
    <source>
        <dbReference type="SAM" id="MobiDB-lite"/>
    </source>
</evidence>
<feature type="region of interest" description="Disordered" evidence="1">
    <location>
        <begin position="33"/>
        <end position="63"/>
    </location>
</feature>
<feature type="compositionally biased region" description="Basic and acidic residues" evidence="1">
    <location>
        <begin position="97"/>
        <end position="106"/>
    </location>
</feature>
<dbReference type="AlphaFoldDB" id="K5VU27"/>
<dbReference type="HOGENOM" id="CLU_2224148_0_0_1"/>
<evidence type="ECO:0000313" key="3">
    <source>
        <dbReference type="Proteomes" id="UP000008370"/>
    </source>
</evidence>
<protein>
    <submittedName>
        <fullName evidence="2">Uncharacterized protein</fullName>
    </submittedName>
</protein>
<dbReference type="RefSeq" id="XP_007395360.1">
    <property type="nucleotide sequence ID" value="XM_007395298.1"/>
</dbReference>
<dbReference type="InParanoid" id="K5VU27"/>
<proteinExistence type="predicted"/>
<sequence>MRDFVANPTFLPYPPPSLALDYSLLPKVYIHGDAPSLSTTEHPRRLEPVSHVTDEPEPSDGEGTLLRLVIKVRATCVREDDDSDGGMNEPEQKKRRACDGRFANEV</sequence>
<gene>
    <name evidence="2" type="ORF">PHACADRAFT_255304</name>
</gene>